<dbReference type="Pfam" id="PF13472">
    <property type="entry name" value="Lipase_GDSL_2"/>
    <property type="match status" value="1"/>
</dbReference>
<evidence type="ECO:0000313" key="3">
    <source>
        <dbReference type="Proteomes" id="UP000075359"/>
    </source>
</evidence>
<dbReference type="CDD" id="cd01822">
    <property type="entry name" value="Lysophospholipase_L1_like"/>
    <property type="match status" value="1"/>
</dbReference>
<dbReference type="GO" id="GO:0004622">
    <property type="term" value="F:phosphatidylcholine lysophospholipase activity"/>
    <property type="evidence" value="ECO:0007669"/>
    <property type="project" value="TreeGrafter"/>
</dbReference>
<evidence type="ECO:0000259" key="1">
    <source>
        <dbReference type="Pfam" id="PF13472"/>
    </source>
</evidence>
<dbReference type="AlphaFoldDB" id="A0A151CHS2"/>
<gene>
    <name evidence="2" type="ORF">AS592_03775</name>
</gene>
<name>A0A151CHS2_9BACT</name>
<evidence type="ECO:0000313" key="2">
    <source>
        <dbReference type="EMBL" id="KYJ87092.1"/>
    </source>
</evidence>
<dbReference type="EMBL" id="LNKT01000005">
    <property type="protein sequence ID" value="KYJ87092.1"/>
    <property type="molecule type" value="Genomic_DNA"/>
</dbReference>
<dbReference type="RefSeq" id="WP_067329371.1">
    <property type="nucleotide sequence ID" value="NZ_LNKT01000005.1"/>
</dbReference>
<sequence>MKYVIAAALLLILFTFFQGKEPKMQKLKSGDTILAFGDSLTYGFGASPNESYPAQLQKFSGVHVINAGINGESSSEGLQRLPSLLDDPSVKLMILCFGGNDILQKKPMDQLKVNLRAMISMARAKGVDVLLVSVPNLSLFGLSPLDLYKELSKEEGVPLVSGLLAEVLGNPALKSDQIHPNAKGYKKMARRIHEVLREQGWL</sequence>
<protein>
    <recommendedName>
        <fullName evidence="1">SGNH hydrolase-type esterase domain-containing protein</fullName>
    </recommendedName>
</protein>
<proteinExistence type="predicted"/>
<accession>A0A151CHS2</accession>
<dbReference type="Gene3D" id="3.40.50.1110">
    <property type="entry name" value="SGNH hydrolase"/>
    <property type="match status" value="1"/>
</dbReference>
<keyword evidence="3" id="KW-1185">Reference proteome</keyword>
<dbReference type="Proteomes" id="UP000075359">
    <property type="component" value="Unassembled WGS sequence"/>
</dbReference>
<dbReference type="InterPro" id="IPR036514">
    <property type="entry name" value="SGNH_hydro_sf"/>
</dbReference>
<comment type="caution">
    <text evidence="2">The sequence shown here is derived from an EMBL/GenBank/DDBJ whole genome shotgun (WGS) entry which is preliminary data.</text>
</comment>
<dbReference type="InterPro" id="IPR013830">
    <property type="entry name" value="SGNH_hydro"/>
</dbReference>
<reference evidence="2 3" key="1">
    <citation type="submission" date="2015-11" db="EMBL/GenBank/DDBJ databases">
        <title>Draft genome of Sulfurovum riftiae 1812E, a member of the Epsilonproteobacteria isolated from the tube of the deep-sea hydrothermal vent tubewom Riftia pachyptila.</title>
        <authorList>
            <person name="Vetriani C."/>
            <person name="Giovannelli D."/>
        </authorList>
    </citation>
    <scope>NUCLEOTIDE SEQUENCE [LARGE SCALE GENOMIC DNA]</scope>
    <source>
        <strain evidence="2 3">1812E</strain>
    </source>
</reference>
<feature type="domain" description="SGNH hydrolase-type esterase" evidence="1">
    <location>
        <begin position="35"/>
        <end position="186"/>
    </location>
</feature>
<dbReference type="STRING" id="1630136.AS592_03775"/>
<dbReference type="OrthoDB" id="9786188at2"/>
<dbReference type="PANTHER" id="PTHR30383:SF24">
    <property type="entry name" value="THIOESTERASE 1_PROTEASE 1_LYSOPHOSPHOLIPASE L1"/>
    <property type="match status" value="1"/>
</dbReference>
<dbReference type="PANTHER" id="PTHR30383">
    <property type="entry name" value="THIOESTERASE 1/PROTEASE 1/LYSOPHOSPHOLIPASE L1"/>
    <property type="match status" value="1"/>
</dbReference>
<organism evidence="2 3">
    <name type="scientific">Sulfurovum riftiae</name>
    <dbReference type="NCBI Taxonomy" id="1630136"/>
    <lineage>
        <taxon>Bacteria</taxon>
        <taxon>Pseudomonadati</taxon>
        <taxon>Campylobacterota</taxon>
        <taxon>Epsilonproteobacteria</taxon>
        <taxon>Campylobacterales</taxon>
        <taxon>Sulfurovaceae</taxon>
        <taxon>Sulfurovum</taxon>
    </lineage>
</organism>
<dbReference type="InterPro" id="IPR051532">
    <property type="entry name" value="Ester_Hydrolysis_Enzymes"/>
</dbReference>
<dbReference type="SUPFAM" id="SSF52266">
    <property type="entry name" value="SGNH hydrolase"/>
    <property type="match status" value="1"/>
</dbReference>